<dbReference type="RefSeq" id="WP_277417557.1">
    <property type="nucleotide sequence ID" value="NZ_CP119083.1"/>
</dbReference>
<evidence type="ECO:0000313" key="1">
    <source>
        <dbReference type="EMBL" id="WEF34886.1"/>
    </source>
</evidence>
<dbReference type="Proteomes" id="UP001216510">
    <property type="component" value="Chromosome"/>
</dbReference>
<protein>
    <submittedName>
        <fullName evidence="1">Uncharacterized protein</fullName>
    </submittedName>
</protein>
<gene>
    <name evidence="1" type="ORF">PX653_09040</name>
</gene>
<sequence length="164" mass="18198">MTKPKKPRNKTYRPKPVAIHGGLIAIAMCHARGHEASPLRHDQLSDLGIAYWLSLDNLRAGDANEECWSCVSCALNIGMVLAERGIGAEYEQTFVQALDGAFRAKARSVRTRNFRLDGDALRDIETAFQVHDEQMKIATRAEVADAMTTVRQRIEAGNVYQEAA</sequence>
<evidence type="ECO:0000313" key="2">
    <source>
        <dbReference type="Proteomes" id="UP001216510"/>
    </source>
</evidence>
<name>A0ABY8BGT6_9BURK</name>
<keyword evidence="2" id="KW-1185">Reference proteome</keyword>
<organism evidence="1 2">
    <name type="scientific">Pseudoduganella chitinolytica</name>
    <dbReference type="NCBI Taxonomy" id="34070"/>
    <lineage>
        <taxon>Bacteria</taxon>
        <taxon>Pseudomonadati</taxon>
        <taxon>Pseudomonadota</taxon>
        <taxon>Betaproteobacteria</taxon>
        <taxon>Burkholderiales</taxon>
        <taxon>Oxalobacteraceae</taxon>
        <taxon>Telluria group</taxon>
        <taxon>Pseudoduganella</taxon>
    </lineage>
</organism>
<proteinExistence type="predicted"/>
<accession>A0ABY8BGT6</accession>
<dbReference type="EMBL" id="CP119083">
    <property type="protein sequence ID" value="WEF34886.1"/>
    <property type="molecule type" value="Genomic_DNA"/>
</dbReference>
<reference evidence="1 2" key="1">
    <citation type="submission" date="2023-02" db="EMBL/GenBank/DDBJ databases">
        <title>Gemone sequence of Telluria chitinolytica ACM 3522T.</title>
        <authorList>
            <person name="Frediansyah A."/>
            <person name="Miess H."/>
            <person name="Gross H."/>
        </authorList>
    </citation>
    <scope>NUCLEOTIDE SEQUENCE [LARGE SCALE GENOMIC DNA]</scope>
    <source>
        <strain evidence="1 2">ACM 3522</strain>
    </source>
</reference>